<dbReference type="Proteomes" id="UP001610563">
    <property type="component" value="Unassembled WGS sequence"/>
</dbReference>
<dbReference type="EMBL" id="JBFTWV010000034">
    <property type="protein sequence ID" value="KAL2795483.1"/>
    <property type="molecule type" value="Genomic_DNA"/>
</dbReference>
<reference evidence="1 2" key="1">
    <citation type="submission" date="2024-07" db="EMBL/GenBank/DDBJ databases">
        <title>Section-level genome sequencing and comparative genomics of Aspergillus sections Usti and Cavernicolus.</title>
        <authorList>
            <consortium name="Lawrence Berkeley National Laboratory"/>
            <person name="Nybo J.L."/>
            <person name="Vesth T.C."/>
            <person name="Theobald S."/>
            <person name="Frisvad J.C."/>
            <person name="Larsen T.O."/>
            <person name="Kjaerboelling I."/>
            <person name="Rothschild-Mancinelli K."/>
            <person name="Lyhne E.K."/>
            <person name="Kogle M.E."/>
            <person name="Barry K."/>
            <person name="Clum A."/>
            <person name="Na H."/>
            <person name="Ledsgaard L."/>
            <person name="Lin J."/>
            <person name="Lipzen A."/>
            <person name="Kuo A."/>
            <person name="Riley R."/>
            <person name="Mondo S."/>
            <person name="Labutti K."/>
            <person name="Haridas S."/>
            <person name="Pangalinan J."/>
            <person name="Salamov A.A."/>
            <person name="Simmons B.A."/>
            <person name="Magnuson J.K."/>
            <person name="Chen J."/>
            <person name="Drula E."/>
            <person name="Henrissat B."/>
            <person name="Wiebenga A."/>
            <person name="Lubbers R.J."/>
            <person name="Gomes A.C."/>
            <person name="Makela M.R."/>
            <person name="Stajich J."/>
            <person name="Grigoriev I.V."/>
            <person name="Mortensen U.H."/>
            <person name="De Vries R.P."/>
            <person name="Baker S.E."/>
            <person name="Andersen M.R."/>
        </authorList>
    </citation>
    <scope>NUCLEOTIDE SEQUENCE [LARGE SCALE GENOMIC DNA]</scope>
    <source>
        <strain evidence="1 2">CBS 209.92</strain>
    </source>
</reference>
<accession>A0ABR4G8Y0</accession>
<gene>
    <name evidence="1" type="ORF">BJX66DRAFT_167631</name>
</gene>
<evidence type="ECO:0000313" key="1">
    <source>
        <dbReference type="EMBL" id="KAL2795483.1"/>
    </source>
</evidence>
<proteinExistence type="predicted"/>
<keyword evidence="2" id="KW-1185">Reference proteome</keyword>
<protein>
    <submittedName>
        <fullName evidence="1">Uncharacterized protein</fullName>
    </submittedName>
</protein>
<name>A0ABR4G8Y0_9EURO</name>
<comment type="caution">
    <text evidence="1">The sequence shown here is derived from an EMBL/GenBank/DDBJ whole genome shotgun (WGS) entry which is preliminary data.</text>
</comment>
<organism evidence="1 2">
    <name type="scientific">Aspergillus keveii</name>
    <dbReference type="NCBI Taxonomy" id="714993"/>
    <lineage>
        <taxon>Eukaryota</taxon>
        <taxon>Fungi</taxon>
        <taxon>Dikarya</taxon>
        <taxon>Ascomycota</taxon>
        <taxon>Pezizomycotina</taxon>
        <taxon>Eurotiomycetes</taxon>
        <taxon>Eurotiomycetidae</taxon>
        <taxon>Eurotiales</taxon>
        <taxon>Aspergillaceae</taxon>
        <taxon>Aspergillus</taxon>
        <taxon>Aspergillus subgen. Nidulantes</taxon>
    </lineage>
</organism>
<evidence type="ECO:0000313" key="2">
    <source>
        <dbReference type="Proteomes" id="UP001610563"/>
    </source>
</evidence>
<sequence>MILDFPHGISRKLRTMVVLIPRVLLQLSARPAIESFLDPHLRVSLSQSNNHVLCSDSTSLLDFAHLGDCIRFLLDELTDSALLILSLFTWEVNRLAYSHTYWTLTPMPLTLLERFWLTRSLLSERSWDMFYTRYRVLVVRPMEKQDFIQTVRGLRTCLDALLLKS</sequence>